<feature type="compositionally biased region" description="Basic and acidic residues" evidence="4">
    <location>
        <begin position="542"/>
        <end position="568"/>
    </location>
</feature>
<evidence type="ECO:0000256" key="2">
    <source>
        <dbReference type="ARBA" id="ARBA00023043"/>
    </source>
</evidence>
<dbReference type="SMART" id="SM00248">
    <property type="entry name" value="ANK"/>
    <property type="match status" value="4"/>
</dbReference>
<evidence type="ECO:0000256" key="1">
    <source>
        <dbReference type="ARBA" id="ARBA00022737"/>
    </source>
</evidence>
<protein>
    <recommendedName>
        <fullName evidence="7">Calmodulin</fullName>
    </recommendedName>
</protein>
<dbReference type="InterPro" id="IPR002110">
    <property type="entry name" value="Ankyrin_rpt"/>
</dbReference>
<dbReference type="Proteomes" id="UP001165060">
    <property type="component" value="Unassembled WGS sequence"/>
</dbReference>
<dbReference type="Pfam" id="PF12796">
    <property type="entry name" value="Ank_2"/>
    <property type="match status" value="2"/>
</dbReference>
<proteinExistence type="predicted"/>
<feature type="repeat" description="ANK" evidence="3">
    <location>
        <begin position="570"/>
        <end position="602"/>
    </location>
</feature>
<keyword evidence="2 3" id="KW-0040">ANK repeat</keyword>
<dbReference type="PROSITE" id="PS50088">
    <property type="entry name" value="ANK_REPEAT"/>
    <property type="match status" value="3"/>
</dbReference>
<evidence type="ECO:0000256" key="4">
    <source>
        <dbReference type="SAM" id="MobiDB-lite"/>
    </source>
</evidence>
<organism evidence="5 6">
    <name type="scientific">Tetraparma gracilis</name>
    <dbReference type="NCBI Taxonomy" id="2962635"/>
    <lineage>
        <taxon>Eukaryota</taxon>
        <taxon>Sar</taxon>
        <taxon>Stramenopiles</taxon>
        <taxon>Ochrophyta</taxon>
        <taxon>Bolidophyceae</taxon>
        <taxon>Parmales</taxon>
        <taxon>Triparmaceae</taxon>
        <taxon>Tetraparma</taxon>
    </lineage>
</organism>
<reference evidence="5 6" key="1">
    <citation type="journal article" date="2023" name="Commun. Biol.">
        <title>Genome analysis of Parmales, the sister group of diatoms, reveals the evolutionary specialization of diatoms from phago-mixotrophs to photoautotrophs.</title>
        <authorList>
            <person name="Ban H."/>
            <person name="Sato S."/>
            <person name="Yoshikawa S."/>
            <person name="Yamada K."/>
            <person name="Nakamura Y."/>
            <person name="Ichinomiya M."/>
            <person name="Sato N."/>
            <person name="Blanc-Mathieu R."/>
            <person name="Endo H."/>
            <person name="Kuwata A."/>
            <person name="Ogata H."/>
        </authorList>
    </citation>
    <scope>NUCLEOTIDE SEQUENCE [LARGE SCALE GENOMIC DNA]</scope>
</reference>
<comment type="caution">
    <text evidence="5">The sequence shown here is derived from an EMBL/GenBank/DDBJ whole genome shotgun (WGS) entry which is preliminary data.</text>
</comment>
<evidence type="ECO:0000313" key="5">
    <source>
        <dbReference type="EMBL" id="GMI18975.1"/>
    </source>
</evidence>
<dbReference type="InterPro" id="IPR036770">
    <property type="entry name" value="Ankyrin_rpt-contain_sf"/>
</dbReference>
<accession>A0ABQ6M3P0</accession>
<feature type="repeat" description="ANK" evidence="3">
    <location>
        <begin position="639"/>
        <end position="671"/>
    </location>
</feature>
<dbReference type="PROSITE" id="PS00018">
    <property type="entry name" value="EF_HAND_1"/>
    <property type="match status" value="1"/>
</dbReference>
<dbReference type="PROSITE" id="PS50297">
    <property type="entry name" value="ANK_REP_REGION"/>
    <property type="match status" value="2"/>
</dbReference>
<evidence type="ECO:0008006" key="7">
    <source>
        <dbReference type="Google" id="ProtNLM"/>
    </source>
</evidence>
<feature type="region of interest" description="Disordered" evidence="4">
    <location>
        <begin position="403"/>
        <end position="460"/>
    </location>
</feature>
<keyword evidence="1" id="KW-0677">Repeat</keyword>
<evidence type="ECO:0000313" key="6">
    <source>
        <dbReference type="Proteomes" id="UP001165060"/>
    </source>
</evidence>
<dbReference type="SUPFAM" id="SSF48403">
    <property type="entry name" value="Ankyrin repeat"/>
    <property type="match status" value="1"/>
</dbReference>
<feature type="region of interest" description="Disordered" evidence="4">
    <location>
        <begin position="1"/>
        <end position="21"/>
    </location>
</feature>
<gene>
    <name evidence="5" type="ORF">TeGR_g9888</name>
</gene>
<evidence type="ECO:0000256" key="3">
    <source>
        <dbReference type="PROSITE-ProRule" id="PRU00023"/>
    </source>
</evidence>
<dbReference type="EMBL" id="BRYB01003665">
    <property type="protein sequence ID" value="GMI18975.1"/>
    <property type="molecule type" value="Genomic_DNA"/>
</dbReference>
<dbReference type="Gene3D" id="1.25.40.20">
    <property type="entry name" value="Ankyrin repeat-containing domain"/>
    <property type="match status" value="2"/>
</dbReference>
<feature type="region of interest" description="Disordered" evidence="4">
    <location>
        <begin position="542"/>
        <end position="569"/>
    </location>
</feature>
<dbReference type="PANTHER" id="PTHR24188">
    <property type="entry name" value="ANKYRIN REPEAT PROTEIN"/>
    <property type="match status" value="1"/>
</dbReference>
<feature type="repeat" description="ANK" evidence="3">
    <location>
        <begin position="605"/>
        <end position="633"/>
    </location>
</feature>
<dbReference type="InterPro" id="IPR018247">
    <property type="entry name" value="EF_Hand_1_Ca_BS"/>
</dbReference>
<sequence>MEASLTASYAPTAHQHDANKTDADVRIKRISEGYLCETHPTRRMKIPGQAADYKIGKLYGKTLVSAAVKEKVLYETCPDCEEDRKMARAAPPTPPPGGMGGFAASPPPTPYSTITSEVSNWLRQLSLKPADHEAVGAYLCDEVGLTDDIGELAGETEFIQAASKLLKGVKQKKFLELAEGLSAEGEKGEIAAPAIVDAGAGGAIGADVLWERVKDKAGVDKDKNVAKLDDNFLLAFKKVFKLQAAPSLQTMTQLVDINRNGVVTSAEFEEFYDGWTADGRTVEKYIEGTLEGRERAASKARRDQELEEKETEIKTLASQLERKESAGVAAAAADAEKERMEAAAAAAKAEREKLVLEERLAAAESARAAEAAAADARAAAAEAELAREKKLLEAERARLEAERERVAQAADDAKRDGEKKAAEEAAARKAAEEEAARKAAAEGEAKRTEDAAADGHEKRDAGVLTIAPESASFVLSRNDSSATKFLIKSCTVTKSFYEETKALGASGMAETLTAHWKKVKEHKNKTITSTYTFDAAAEAKRLADEKRRQAEADAEKGRGGGGGKKLEEMGGSDALVDAAREGDAEKVRELLAAGAGVNYTKEGDQGRTPLYRAACYGHREAVQALIDAGADVDKGCTDDGWTPLITAAYDGHLEIVKALVGAKANVNKPMNNGDTPLKWATRNRKTAVAEYLKSVGGHE</sequence>
<dbReference type="PANTHER" id="PTHR24188:SF29">
    <property type="entry name" value="GH09064P"/>
    <property type="match status" value="1"/>
</dbReference>
<keyword evidence="6" id="KW-1185">Reference proteome</keyword>
<name>A0ABQ6M3P0_9STRA</name>